<gene>
    <name evidence="1" type="ORF">SORBI_3002G246100</name>
</gene>
<reference evidence="2" key="2">
    <citation type="journal article" date="2018" name="Plant J.">
        <title>The Sorghum bicolor reference genome: improved assembly, gene annotations, a transcriptome atlas, and signatures of genome organization.</title>
        <authorList>
            <person name="McCormick R.F."/>
            <person name="Truong S.K."/>
            <person name="Sreedasyam A."/>
            <person name="Jenkins J."/>
            <person name="Shu S."/>
            <person name="Sims D."/>
            <person name="Kennedy M."/>
            <person name="Amirebrahimi M."/>
            <person name="Weers B.D."/>
            <person name="McKinley B."/>
            <person name="Mattison A."/>
            <person name="Morishige D.T."/>
            <person name="Grimwood J."/>
            <person name="Schmutz J."/>
            <person name="Mullet J.E."/>
        </authorList>
    </citation>
    <scope>NUCLEOTIDE SEQUENCE [LARGE SCALE GENOMIC DNA]</scope>
    <source>
        <strain evidence="2">cv. BTx623</strain>
    </source>
</reference>
<sequence>MPDNNITGGGWLALACINSFAGQEPHPRHHNKCFRIRTSSAPDQTTPELRGVTGYNHSRHVPLHGYGPMPCNAACNCVVHAEDTGHSNHIAKRKIDLHGCGNRSIFCV</sequence>
<keyword evidence="2" id="KW-1185">Reference proteome</keyword>
<name>A0A1B6QDB6_SORBI</name>
<dbReference type="EMBL" id="CM000761">
    <property type="protein sequence ID" value="KXG35900.1"/>
    <property type="molecule type" value="Genomic_DNA"/>
</dbReference>
<evidence type="ECO:0000313" key="1">
    <source>
        <dbReference type="EMBL" id="KXG35900.1"/>
    </source>
</evidence>
<reference evidence="1 2" key="1">
    <citation type="journal article" date="2009" name="Nature">
        <title>The Sorghum bicolor genome and the diversification of grasses.</title>
        <authorList>
            <person name="Paterson A.H."/>
            <person name="Bowers J.E."/>
            <person name="Bruggmann R."/>
            <person name="Dubchak I."/>
            <person name="Grimwood J."/>
            <person name="Gundlach H."/>
            <person name="Haberer G."/>
            <person name="Hellsten U."/>
            <person name="Mitros T."/>
            <person name="Poliakov A."/>
            <person name="Schmutz J."/>
            <person name="Spannagl M."/>
            <person name="Tang H."/>
            <person name="Wang X."/>
            <person name="Wicker T."/>
            <person name="Bharti A.K."/>
            <person name="Chapman J."/>
            <person name="Feltus F.A."/>
            <person name="Gowik U."/>
            <person name="Grigoriev I.V."/>
            <person name="Lyons E."/>
            <person name="Maher C.A."/>
            <person name="Martis M."/>
            <person name="Narechania A."/>
            <person name="Otillar R.P."/>
            <person name="Penning B.W."/>
            <person name="Salamov A.A."/>
            <person name="Wang Y."/>
            <person name="Zhang L."/>
            <person name="Carpita N.C."/>
            <person name="Freeling M."/>
            <person name="Gingle A.R."/>
            <person name="Hash C.T."/>
            <person name="Keller B."/>
            <person name="Klein P."/>
            <person name="Kresovich S."/>
            <person name="McCann M.C."/>
            <person name="Ming R."/>
            <person name="Peterson D.G."/>
            <person name="Mehboob-ur-Rahman"/>
            <person name="Ware D."/>
            <person name="Westhoff P."/>
            <person name="Mayer K.F."/>
            <person name="Messing J."/>
            <person name="Rokhsar D.S."/>
        </authorList>
    </citation>
    <scope>NUCLEOTIDE SEQUENCE [LARGE SCALE GENOMIC DNA]</scope>
    <source>
        <strain evidence="2">cv. BTx623</strain>
    </source>
</reference>
<evidence type="ECO:0000313" key="2">
    <source>
        <dbReference type="Proteomes" id="UP000000768"/>
    </source>
</evidence>
<dbReference type="Gramene" id="KXG35900">
    <property type="protein sequence ID" value="KXG35900"/>
    <property type="gene ID" value="SORBI_3002G246100"/>
</dbReference>
<organism evidence="1 2">
    <name type="scientific">Sorghum bicolor</name>
    <name type="common">Sorghum</name>
    <name type="synonym">Sorghum vulgare</name>
    <dbReference type="NCBI Taxonomy" id="4558"/>
    <lineage>
        <taxon>Eukaryota</taxon>
        <taxon>Viridiplantae</taxon>
        <taxon>Streptophyta</taxon>
        <taxon>Embryophyta</taxon>
        <taxon>Tracheophyta</taxon>
        <taxon>Spermatophyta</taxon>
        <taxon>Magnoliopsida</taxon>
        <taxon>Liliopsida</taxon>
        <taxon>Poales</taxon>
        <taxon>Poaceae</taxon>
        <taxon>PACMAD clade</taxon>
        <taxon>Panicoideae</taxon>
        <taxon>Andropogonodae</taxon>
        <taxon>Andropogoneae</taxon>
        <taxon>Sorghinae</taxon>
        <taxon>Sorghum</taxon>
    </lineage>
</organism>
<dbReference type="AlphaFoldDB" id="A0A1B6QDB6"/>
<dbReference type="Proteomes" id="UP000000768">
    <property type="component" value="Chromosome 2"/>
</dbReference>
<proteinExistence type="predicted"/>
<accession>A0A1B6QDB6</accession>
<protein>
    <submittedName>
        <fullName evidence="1">Uncharacterized protein</fullName>
    </submittedName>
</protein>
<dbReference type="InParanoid" id="A0A1B6QDB6"/>